<keyword evidence="1" id="KW-0732">Signal</keyword>
<evidence type="ECO:0000313" key="3">
    <source>
        <dbReference type="Proteomes" id="UP000242474"/>
    </source>
</evidence>
<accession>A0A2G5BLD3</accession>
<dbReference type="AlphaFoldDB" id="A0A2G5BLD3"/>
<protein>
    <recommendedName>
        <fullName evidence="4">DUF4394 domain-containing protein</fullName>
    </recommendedName>
</protein>
<feature type="signal peptide" evidence="1">
    <location>
        <begin position="1"/>
        <end position="19"/>
    </location>
</feature>
<name>A0A2G5BLD3_COERN</name>
<gene>
    <name evidence="2" type="ORF">COEREDRAFT_79055</name>
</gene>
<dbReference type="EMBL" id="KZ303486">
    <property type="protein sequence ID" value="PIA19791.1"/>
    <property type="molecule type" value="Genomic_DNA"/>
</dbReference>
<dbReference type="Proteomes" id="UP000242474">
    <property type="component" value="Unassembled WGS sequence"/>
</dbReference>
<keyword evidence="3" id="KW-1185">Reference proteome</keyword>
<dbReference type="OrthoDB" id="5525053at2759"/>
<evidence type="ECO:0008006" key="4">
    <source>
        <dbReference type="Google" id="ProtNLM"/>
    </source>
</evidence>
<sequence>MMFAVGIVALTAVALNAMAAPLSSEPYTSTTNEHNLRTFTNAEGYTMLIDEANTELGGLIIGESGVDGIYNAADAQSASGTDTWVDVHDGVNAVIDYGNPNFYTVYNSKSTPIATVSQSFDHNTDKPSAEVSHYMMTFVNEADSATLLIDQAVANAAILEVGHSGVDGIYTIPPGGVPSNAEATGTATWVDSADGYVAVIDNAKPTLFTVYDTASNPIHTVSY</sequence>
<feature type="chain" id="PRO_5013606220" description="DUF4394 domain-containing protein" evidence="1">
    <location>
        <begin position="20"/>
        <end position="223"/>
    </location>
</feature>
<proteinExistence type="predicted"/>
<evidence type="ECO:0000313" key="2">
    <source>
        <dbReference type="EMBL" id="PIA19791.1"/>
    </source>
</evidence>
<organism evidence="2 3">
    <name type="scientific">Coemansia reversa (strain ATCC 12441 / NRRL 1564)</name>
    <dbReference type="NCBI Taxonomy" id="763665"/>
    <lineage>
        <taxon>Eukaryota</taxon>
        <taxon>Fungi</taxon>
        <taxon>Fungi incertae sedis</taxon>
        <taxon>Zoopagomycota</taxon>
        <taxon>Kickxellomycotina</taxon>
        <taxon>Kickxellomycetes</taxon>
        <taxon>Kickxellales</taxon>
        <taxon>Kickxellaceae</taxon>
        <taxon>Coemansia</taxon>
    </lineage>
</organism>
<evidence type="ECO:0000256" key="1">
    <source>
        <dbReference type="SAM" id="SignalP"/>
    </source>
</evidence>
<reference evidence="2 3" key="1">
    <citation type="journal article" date="2015" name="Genome Biol. Evol.">
        <title>Phylogenomic analyses indicate that early fungi evolved digesting cell walls of algal ancestors of land plants.</title>
        <authorList>
            <person name="Chang Y."/>
            <person name="Wang S."/>
            <person name="Sekimoto S."/>
            <person name="Aerts A.L."/>
            <person name="Choi C."/>
            <person name="Clum A."/>
            <person name="LaButti K.M."/>
            <person name="Lindquist E.A."/>
            <person name="Yee Ngan C."/>
            <person name="Ohm R.A."/>
            <person name="Salamov A.A."/>
            <person name="Grigoriev I.V."/>
            <person name="Spatafora J.W."/>
            <person name="Berbee M.L."/>
        </authorList>
    </citation>
    <scope>NUCLEOTIDE SEQUENCE [LARGE SCALE GENOMIC DNA]</scope>
    <source>
        <strain evidence="2 3">NRRL 1564</strain>
    </source>
</reference>